<feature type="domain" description="Peptidase M20 dimerisation" evidence="6">
    <location>
        <begin position="160"/>
        <end position="255"/>
    </location>
</feature>
<keyword evidence="8" id="KW-1185">Reference proteome</keyword>
<evidence type="ECO:0000256" key="5">
    <source>
        <dbReference type="SAM" id="MobiDB-lite"/>
    </source>
</evidence>
<dbReference type="SUPFAM" id="SSF55031">
    <property type="entry name" value="Bacterial exopeptidase dimerisation domain"/>
    <property type="match status" value="1"/>
</dbReference>
<keyword evidence="2" id="KW-0479">Metal-binding</keyword>
<evidence type="ECO:0000256" key="1">
    <source>
        <dbReference type="ARBA" id="ARBA00001947"/>
    </source>
</evidence>
<gene>
    <name evidence="7" type="ORF">BARAN1_0206</name>
</gene>
<keyword evidence="3" id="KW-0378">Hydrolase</keyword>
<dbReference type="InterPro" id="IPR036264">
    <property type="entry name" value="Bact_exopeptidase_dim_dom"/>
</dbReference>
<evidence type="ECO:0000313" key="7">
    <source>
        <dbReference type="EMBL" id="SQD92231.1"/>
    </source>
</evidence>
<dbReference type="Pfam" id="PF07687">
    <property type="entry name" value="M20_dimer"/>
    <property type="match status" value="1"/>
</dbReference>
<evidence type="ECO:0000256" key="4">
    <source>
        <dbReference type="ARBA" id="ARBA00022833"/>
    </source>
</evidence>
<dbReference type="Gene3D" id="3.30.70.360">
    <property type="match status" value="1"/>
</dbReference>
<name>A0A2X3KI20_9BACT</name>
<proteinExistence type="predicted"/>
<dbReference type="Proteomes" id="UP000249818">
    <property type="component" value="Chromosome BARAN1"/>
</dbReference>
<dbReference type="SUPFAM" id="SSF53187">
    <property type="entry name" value="Zn-dependent exopeptidases"/>
    <property type="match status" value="1"/>
</dbReference>
<dbReference type="InterPro" id="IPR001261">
    <property type="entry name" value="ArgE/DapE_CS"/>
</dbReference>
<feature type="region of interest" description="Disordered" evidence="5">
    <location>
        <begin position="370"/>
        <end position="390"/>
    </location>
</feature>
<organism evidence="7 8">
    <name type="scientific">Candidatus Bipolaricaulis anaerobius</name>
    <dbReference type="NCBI Taxonomy" id="2026885"/>
    <lineage>
        <taxon>Bacteria</taxon>
        <taxon>Candidatus Bipolaricaulota</taxon>
        <taxon>Candidatus Bipolaricaulia</taxon>
        <taxon>Candidatus Bipolaricaulales</taxon>
        <taxon>Candidatus Bipolaricaulaceae</taxon>
        <taxon>Candidatus Bipolaricaulis</taxon>
    </lineage>
</organism>
<protein>
    <submittedName>
        <fullName evidence="7">Succinyl-diaminopimelate desuccinylase</fullName>
    </submittedName>
</protein>
<dbReference type="KEGG" id="bana:BARAN1_0206"/>
<dbReference type="InterPro" id="IPR011650">
    <property type="entry name" value="Peptidase_M20_dimer"/>
</dbReference>
<accession>A0A2X3KI20</accession>
<dbReference type="InterPro" id="IPR002933">
    <property type="entry name" value="Peptidase_M20"/>
</dbReference>
<comment type="cofactor">
    <cofactor evidence="1">
        <name>Zn(2+)</name>
        <dbReference type="ChEBI" id="CHEBI:29105"/>
    </cofactor>
</comment>
<dbReference type="GO" id="GO:0016787">
    <property type="term" value="F:hydrolase activity"/>
    <property type="evidence" value="ECO:0007669"/>
    <property type="project" value="UniProtKB-KW"/>
</dbReference>
<dbReference type="Pfam" id="PF01546">
    <property type="entry name" value="Peptidase_M20"/>
    <property type="match status" value="1"/>
</dbReference>
<dbReference type="AlphaFoldDB" id="A0A2X3KI20"/>
<dbReference type="Gene3D" id="3.40.630.10">
    <property type="entry name" value="Zn peptidases"/>
    <property type="match status" value="1"/>
</dbReference>
<dbReference type="GO" id="GO:0046872">
    <property type="term" value="F:metal ion binding"/>
    <property type="evidence" value="ECO:0007669"/>
    <property type="project" value="UniProtKB-KW"/>
</dbReference>
<reference evidence="8" key="1">
    <citation type="submission" date="2018-05" db="EMBL/GenBank/DDBJ databases">
        <authorList>
            <person name="Hao L."/>
        </authorList>
    </citation>
    <scope>NUCLEOTIDE SEQUENCE [LARGE SCALE GENOMIC DNA]</scope>
</reference>
<sequence>MTDPVRLAQELVRIPSPSGMEGEVAERLIQVLKGFCEVERGPLGSVVARISRGEGPTVMVEGHLDTVPGGESGGWTRGPFSGEIADGRLWGRGAADMKGAIAAQVAAAATLSQEIEGTLLLVYVPHEETAEGVVLARVLDQVERPDLVVLSEPTDLRLGIGHRGRAVIRLEAHGRASHAAMPHLGDNAIVRMVETLPLTFDALFPDDPLLGEETATPVAIGTPSDGPVVPDRCWVLIDRRISRDETPASVLAAYEGLEVEAKIERLELVAYTGEKFGAECFFPAWWMNPEQPWARRAWEGLGSPPMRVWRFSTDGVESCARRGIPTVGYGPGDESLAHQTDEHVPVADLERAANAYRRLLRSLLVPGSQERKPLQAARREERRGRSRHRR</sequence>
<feature type="compositionally biased region" description="Basic and acidic residues" evidence="5">
    <location>
        <begin position="370"/>
        <end position="383"/>
    </location>
</feature>
<dbReference type="EMBL" id="LS483254">
    <property type="protein sequence ID" value="SQD92231.1"/>
    <property type="molecule type" value="Genomic_DNA"/>
</dbReference>
<dbReference type="InterPro" id="IPR050072">
    <property type="entry name" value="Peptidase_M20A"/>
</dbReference>
<keyword evidence="4" id="KW-0862">Zinc</keyword>
<evidence type="ECO:0000313" key="8">
    <source>
        <dbReference type="Proteomes" id="UP000249818"/>
    </source>
</evidence>
<evidence type="ECO:0000259" key="6">
    <source>
        <dbReference type="Pfam" id="PF07687"/>
    </source>
</evidence>
<dbReference type="PANTHER" id="PTHR43808">
    <property type="entry name" value="ACETYLORNITHINE DEACETYLASE"/>
    <property type="match status" value="1"/>
</dbReference>
<dbReference type="PROSITE" id="PS00758">
    <property type="entry name" value="ARGE_DAPE_CPG2_1"/>
    <property type="match status" value="1"/>
</dbReference>
<evidence type="ECO:0000256" key="3">
    <source>
        <dbReference type="ARBA" id="ARBA00022801"/>
    </source>
</evidence>
<evidence type="ECO:0000256" key="2">
    <source>
        <dbReference type="ARBA" id="ARBA00022723"/>
    </source>
</evidence>
<dbReference type="PANTHER" id="PTHR43808:SF28">
    <property type="entry name" value="[LYSW]-LYSINE_[LYSW]-ORNITHINE HYDROLASE"/>
    <property type="match status" value="1"/>
</dbReference>